<dbReference type="Proteomes" id="UP001201449">
    <property type="component" value="Unassembled WGS sequence"/>
</dbReference>
<accession>A0ABS9BU14</accession>
<dbReference type="EMBL" id="JAKEVZ010000005">
    <property type="protein sequence ID" value="MCF1750957.1"/>
    <property type="molecule type" value="Genomic_DNA"/>
</dbReference>
<name>A0ABS9BU14_9BACT</name>
<comment type="similarity">
    <text evidence="1">Belongs to the bacterial ribosomal protein bTHX family.</text>
</comment>
<gene>
    <name evidence="5" type="ORF">L0U89_07725</name>
</gene>
<evidence type="ECO:0000256" key="1">
    <source>
        <dbReference type="ARBA" id="ARBA00010834"/>
    </source>
</evidence>
<dbReference type="Pfam" id="PF17070">
    <property type="entry name" value="Thx"/>
    <property type="match status" value="1"/>
</dbReference>
<dbReference type="RefSeq" id="WP_008629807.1">
    <property type="nucleotide sequence ID" value="NZ_JAKEVZ010000005.1"/>
</dbReference>
<evidence type="ECO:0000313" key="5">
    <source>
        <dbReference type="EMBL" id="MCF1750957.1"/>
    </source>
</evidence>
<keyword evidence="2 5" id="KW-0689">Ribosomal protein</keyword>
<feature type="compositionally biased region" description="Basic residues" evidence="4">
    <location>
        <begin position="22"/>
        <end position="41"/>
    </location>
</feature>
<organism evidence="5 6">
    <name type="scientific">Mariniradius sediminis</name>
    <dbReference type="NCBI Taxonomy" id="2909237"/>
    <lineage>
        <taxon>Bacteria</taxon>
        <taxon>Pseudomonadati</taxon>
        <taxon>Bacteroidota</taxon>
        <taxon>Cytophagia</taxon>
        <taxon>Cytophagales</taxon>
        <taxon>Cyclobacteriaceae</taxon>
        <taxon>Mariniradius</taxon>
    </lineage>
</organism>
<reference evidence="5 6" key="1">
    <citation type="submission" date="2022-01" db="EMBL/GenBank/DDBJ databases">
        <title>Mariniradius saccharolyticus sp. nov., isolated from sediment of a river.</title>
        <authorList>
            <person name="Liu H."/>
        </authorList>
    </citation>
    <scope>NUCLEOTIDE SEQUENCE [LARGE SCALE GENOMIC DNA]</scope>
    <source>
        <strain evidence="5 6">RY-2</strain>
    </source>
</reference>
<keyword evidence="6" id="KW-1185">Reference proteome</keyword>
<evidence type="ECO:0000256" key="3">
    <source>
        <dbReference type="ARBA" id="ARBA00023274"/>
    </source>
</evidence>
<evidence type="ECO:0000256" key="2">
    <source>
        <dbReference type="ARBA" id="ARBA00022980"/>
    </source>
</evidence>
<dbReference type="InterPro" id="IPR030826">
    <property type="entry name" value="Ribosomal_bTHX/bTHXc/bTHXm"/>
</dbReference>
<comment type="caution">
    <text evidence="5">The sequence shown here is derived from an EMBL/GenBank/DDBJ whole genome shotgun (WGS) entry which is preliminary data.</text>
</comment>
<keyword evidence="3" id="KW-0687">Ribonucleoprotein</keyword>
<evidence type="ECO:0000313" key="6">
    <source>
        <dbReference type="Proteomes" id="UP001201449"/>
    </source>
</evidence>
<proteinExistence type="inferred from homology"/>
<protein>
    <submittedName>
        <fullName evidence="5">30S ribosomal protein THX</fullName>
    </submittedName>
</protein>
<feature type="region of interest" description="Disordered" evidence="4">
    <location>
        <begin position="1"/>
        <end position="41"/>
    </location>
</feature>
<dbReference type="NCBIfam" id="TIGR04560">
    <property type="entry name" value="ribo_THX"/>
    <property type="match status" value="1"/>
</dbReference>
<sequence>MGKGDIKSRKGKINRGSFGASRPRKKRNVATRKAKLGMAKK</sequence>
<dbReference type="InterPro" id="IPR031414">
    <property type="entry name" value="Ribosomal_bTHX"/>
</dbReference>
<evidence type="ECO:0000256" key="4">
    <source>
        <dbReference type="SAM" id="MobiDB-lite"/>
    </source>
</evidence>
<dbReference type="GO" id="GO:0005840">
    <property type="term" value="C:ribosome"/>
    <property type="evidence" value="ECO:0007669"/>
    <property type="project" value="UniProtKB-KW"/>
</dbReference>